<dbReference type="InterPro" id="IPR002734">
    <property type="entry name" value="RibDG_C"/>
</dbReference>
<name>A0A0T5Z6C7_9GAMM</name>
<feature type="binding site" evidence="15">
    <location>
        <position position="171"/>
    </location>
    <ligand>
        <name>substrate</name>
    </ligand>
</feature>
<feature type="binding site" evidence="15">
    <location>
        <position position="173"/>
    </location>
    <ligand>
        <name>NADP(+)</name>
        <dbReference type="ChEBI" id="CHEBI:58349"/>
    </ligand>
</feature>
<keyword evidence="21" id="KW-1185">Reference proteome</keyword>
<evidence type="ECO:0000256" key="2">
    <source>
        <dbReference type="ARBA" id="ARBA00004882"/>
    </source>
</evidence>
<feature type="binding site" evidence="16">
    <location>
        <position position="87"/>
    </location>
    <ligand>
        <name>Zn(2+)</name>
        <dbReference type="ChEBI" id="CHEBI:29105"/>
        <note>catalytic</note>
    </ligand>
</feature>
<evidence type="ECO:0000313" key="20">
    <source>
        <dbReference type="Proteomes" id="UP000051276"/>
    </source>
</evidence>
<evidence type="ECO:0000256" key="13">
    <source>
        <dbReference type="PIRNR" id="PIRNR006769"/>
    </source>
</evidence>
<evidence type="ECO:0000256" key="1">
    <source>
        <dbReference type="ARBA" id="ARBA00002151"/>
    </source>
</evidence>
<comment type="function">
    <text evidence="1 13">Converts 2,5-diamino-6-(ribosylamino)-4(3h)-pyrimidinone 5'-phosphate into 5-amino-6-(ribosylamino)-2,4(1h,3h)-pyrimidinedione 5'-phosphate.</text>
</comment>
<proteinExistence type="inferred from homology"/>
<protein>
    <recommendedName>
        <fullName evidence="13">Riboflavin biosynthesis protein RibD</fullName>
    </recommendedName>
    <domain>
        <recommendedName>
            <fullName evidence="13">Diaminohydroxyphosphoribosylaminopyrimidine deaminase</fullName>
            <shortName evidence="13">DRAP deaminase</shortName>
            <ecNumber evidence="13">3.5.4.26</ecNumber>
        </recommendedName>
        <alternativeName>
            <fullName evidence="13">Riboflavin-specific deaminase</fullName>
        </alternativeName>
    </domain>
    <domain>
        <recommendedName>
            <fullName evidence="13">5-amino-6-(5-phosphoribosylamino)uracil reductase</fullName>
            <ecNumber evidence="13">1.1.1.193</ecNumber>
        </recommendedName>
        <alternativeName>
            <fullName evidence="13">HTP reductase</fullName>
        </alternativeName>
    </domain>
</protein>
<evidence type="ECO:0000256" key="15">
    <source>
        <dbReference type="PIRSR" id="PIRSR006769-2"/>
    </source>
</evidence>
<dbReference type="Gene3D" id="3.40.430.10">
    <property type="entry name" value="Dihydrofolate Reductase, subunit A"/>
    <property type="match status" value="1"/>
</dbReference>
<feature type="binding site" evidence="16">
    <location>
        <position position="78"/>
    </location>
    <ligand>
        <name>Zn(2+)</name>
        <dbReference type="ChEBI" id="CHEBI:29105"/>
        <note>catalytic</note>
    </ligand>
</feature>
<evidence type="ECO:0000256" key="16">
    <source>
        <dbReference type="PIRSR" id="PIRSR006769-3"/>
    </source>
</evidence>
<feature type="binding site" evidence="15">
    <location>
        <position position="203"/>
    </location>
    <ligand>
        <name>substrate</name>
    </ligand>
</feature>
<dbReference type="RefSeq" id="WP_057956594.1">
    <property type="nucleotide sequence ID" value="NZ_KQ556940.1"/>
</dbReference>
<feature type="domain" description="CMP/dCMP-type deaminase" evidence="17">
    <location>
        <begin position="4"/>
        <end position="126"/>
    </location>
</feature>
<keyword evidence="8 13" id="KW-0378">Hydrolase</keyword>
<comment type="similarity">
    <text evidence="4 13">In the N-terminal section; belongs to the cytidine and deoxycytidylate deaminase family.</text>
</comment>
<keyword evidence="9 13" id="KW-0862">Zinc</keyword>
<evidence type="ECO:0000256" key="6">
    <source>
        <dbReference type="ARBA" id="ARBA00022619"/>
    </source>
</evidence>
<dbReference type="Gene3D" id="3.40.140.10">
    <property type="entry name" value="Cytidine Deaminase, domain 2"/>
    <property type="match status" value="1"/>
</dbReference>
<accession>A0A0T5Z6C7</accession>
<dbReference type="FunFam" id="3.40.140.10:FF:000025">
    <property type="entry name" value="Riboflavin biosynthesis protein RibD"/>
    <property type="match status" value="1"/>
</dbReference>
<dbReference type="InterPro" id="IPR002125">
    <property type="entry name" value="CMP_dCMP_dom"/>
</dbReference>
<dbReference type="GO" id="GO:0008270">
    <property type="term" value="F:zinc ion binding"/>
    <property type="evidence" value="ECO:0007669"/>
    <property type="project" value="InterPro"/>
</dbReference>
<dbReference type="PANTHER" id="PTHR38011">
    <property type="entry name" value="DIHYDROFOLATE REDUCTASE FAMILY PROTEIN (AFU_ORTHOLOGUE AFUA_8G06820)"/>
    <property type="match status" value="1"/>
</dbReference>
<dbReference type="EC" id="1.1.1.193" evidence="13"/>
<evidence type="ECO:0000256" key="8">
    <source>
        <dbReference type="ARBA" id="ARBA00022801"/>
    </source>
</evidence>
<feature type="binding site" evidence="15">
    <location>
        <position position="210"/>
    </location>
    <ligand>
        <name>substrate</name>
    </ligand>
</feature>
<organism evidence="19 20">
    <name type="scientific">endosymbiont of Ridgeia piscesae</name>
    <dbReference type="NCBI Taxonomy" id="54398"/>
    <lineage>
        <taxon>Bacteria</taxon>
        <taxon>Pseudomonadati</taxon>
        <taxon>Pseudomonadota</taxon>
        <taxon>Gammaproteobacteria</taxon>
        <taxon>sulfur-oxidizing symbionts</taxon>
    </lineage>
</organism>
<evidence type="ECO:0000256" key="3">
    <source>
        <dbReference type="ARBA" id="ARBA00004910"/>
    </source>
</evidence>
<keyword evidence="12" id="KW-0511">Multifunctional enzyme</keyword>
<dbReference type="InterPro" id="IPR016192">
    <property type="entry name" value="APOBEC/CMP_deaminase_Zn-bd"/>
</dbReference>
<evidence type="ECO:0000256" key="10">
    <source>
        <dbReference type="ARBA" id="ARBA00022857"/>
    </source>
</evidence>
<dbReference type="SUPFAM" id="SSF53597">
    <property type="entry name" value="Dihydrofolate reductase-like"/>
    <property type="match status" value="1"/>
</dbReference>
<dbReference type="PROSITE" id="PS00903">
    <property type="entry name" value="CYT_DCMP_DEAMINASES_1"/>
    <property type="match status" value="1"/>
</dbReference>
<dbReference type="PIRSF" id="PIRSF006769">
    <property type="entry name" value="RibD"/>
    <property type="match status" value="1"/>
</dbReference>
<dbReference type="GO" id="GO:0050661">
    <property type="term" value="F:NADP binding"/>
    <property type="evidence" value="ECO:0007669"/>
    <property type="project" value="InterPro"/>
</dbReference>
<dbReference type="EMBL" id="LDXT01000083">
    <property type="protein sequence ID" value="KRT55162.1"/>
    <property type="molecule type" value="Genomic_DNA"/>
</dbReference>
<dbReference type="Pfam" id="PF00383">
    <property type="entry name" value="dCMP_cyt_deam_1"/>
    <property type="match status" value="1"/>
</dbReference>
<dbReference type="InterPro" id="IPR016193">
    <property type="entry name" value="Cytidine_deaminase-like"/>
</dbReference>
<evidence type="ECO:0000313" key="19">
    <source>
        <dbReference type="EMBL" id="KRT58177.1"/>
    </source>
</evidence>
<evidence type="ECO:0000259" key="17">
    <source>
        <dbReference type="PROSITE" id="PS51747"/>
    </source>
</evidence>
<evidence type="ECO:0000313" key="18">
    <source>
        <dbReference type="EMBL" id="KRT55162.1"/>
    </source>
</evidence>
<evidence type="ECO:0000256" key="5">
    <source>
        <dbReference type="ARBA" id="ARBA00007417"/>
    </source>
</evidence>
<dbReference type="GO" id="GO:0008835">
    <property type="term" value="F:diaminohydroxyphosphoribosylaminopyrimidine deaminase activity"/>
    <property type="evidence" value="ECO:0007669"/>
    <property type="project" value="UniProtKB-EC"/>
</dbReference>
<dbReference type="NCBIfam" id="TIGR00326">
    <property type="entry name" value="eubact_ribD"/>
    <property type="match status" value="1"/>
</dbReference>
<dbReference type="GO" id="GO:0008703">
    <property type="term" value="F:5-amino-6-(5-phosphoribosylamino)uracil reductase activity"/>
    <property type="evidence" value="ECO:0007669"/>
    <property type="project" value="UniProtKB-EC"/>
</dbReference>
<dbReference type="SUPFAM" id="SSF53927">
    <property type="entry name" value="Cytidine deaminase-like"/>
    <property type="match status" value="1"/>
</dbReference>
<keyword evidence="10 13" id="KW-0521">NADP</keyword>
<feature type="binding site" evidence="15">
    <location>
        <position position="187"/>
    </location>
    <ligand>
        <name>substrate</name>
    </ligand>
</feature>
<dbReference type="OrthoDB" id="9800865at2"/>
<evidence type="ECO:0000256" key="4">
    <source>
        <dbReference type="ARBA" id="ARBA00005259"/>
    </source>
</evidence>
<dbReference type="PANTHER" id="PTHR38011:SF7">
    <property type="entry name" value="2,5-DIAMINO-6-RIBOSYLAMINO-4(3H)-PYRIMIDINONE 5'-PHOSPHATE REDUCTASE"/>
    <property type="match status" value="1"/>
</dbReference>
<dbReference type="InterPro" id="IPR011549">
    <property type="entry name" value="RibD_C"/>
</dbReference>
<dbReference type="Proteomes" id="UP000051634">
    <property type="component" value="Unassembled WGS sequence"/>
</dbReference>
<dbReference type="UniPathway" id="UPA00275">
    <property type="reaction ID" value="UER00401"/>
</dbReference>
<comment type="pathway">
    <text evidence="3 13">Cofactor biosynthesis; riboflavin biosynthesis; 5-amino-6-(D-ribitylamino)uracil from GTP: step 3/4.</text>
</comment>
<comment type="similarity">
    <text evidence="5 13">In the C-terminal section; belongs to the HTP reductase family.</text>
</comment>
<feature type="binding site" evidence="15">
    <location>
        <begin position="305"/>
        <end position="311"/>
    </location>
    <ligand>
        <name>NADP(+)</name>
        <dbReference type="ChEBI" id="CHEBI:58349"/>
    </ligand>
</feature>
<sequence length="373" mass="39829">MSSDTDHHQMARALQLAEKGLYTTHPNPRVGCVLVKDDQVVGEGWHRRAGEPHAERNALAQAGERARGATAYITLEPCCHQGRTPPCSDALIDAGVSRVVAAMRDPNPLVAGKGLAQLEAAGIATEYGLMQAQAEALNPGFTKRMAEGRPYIRCKLAMSLDGRTAMASGESQWITSEAARLDVQRLRARSSAILTGIGTLLADDPSMNVRLSAEELGLEADLQPPTPVRVVLDPALKTPPTAKMLKLPGPTLLLSNDDEPLHAAALDAAGAQVISLAANGCNLNLDEVLTVLAEQELNEVLLESGATLAGALLEKQLIDELVIYMAPHIMGDSARGLFHLPLLKQMSQRIGLQISDLRKVGPDLRITAHPVYS</sequence>
<dbReference type="NCBIfam" id="TIGR00227">
    <property type="entry name" value="ribD_Cterm"/>
    <property type="match status" value="1"/>
</dbReference>
<evidence type="ECO:0000256" key="7">
    <source>
        <dbReference type="ARBA" id="ARBA00022723"/>
    </source>
</evidence>
<dbReference type="Proteomes" id="UP000051276">
    <property type="component" value="Unassembled WGS sequence"/>
</dbReference>
<evidence type="ECO:0000256" key="12">
    <source>
        <dbReference type="ARBA" id="ARBA00023268"/>
    </source>
</evidence>
<dbReference type="EMBL" id="LMXI01000396">
    <property type="protein sequence ID" value="KRT58177.1"/>
    <property type="molecule type" value="Genomic_DNA"/>
</dbReference>
<feature type="binding site" evidence="15">
    <location>
        <position position="199"/>
    </location>
    <ligand>
        <name>NADP(+)</name>
        <dbReference type="ChEBI" id="CHEBI:58349"/>
    </ligand>
</feature>
<comment type="caution">
    <text evidence="19">The sequence shown here is derived from an EMBL/GenBank/DDBJ whole genome shotgun (WGS) entry which is preliminary data.</text>
</comment>
<feature type="binding site" evidence="16">
    <location>
        <position position="53"/>
    </location>
    <ligand>
        <name>Zn(2+)</name>
        <dbReference type="ChEBI" id="CHEBI:29105"/>
        <note>catalytic</note>
    </ligand>
</feature>
<dbReference type="Pfam" id="PF01872">
    <property type="entry name" value="RibD_C"/>
    <property type="match status" value="1"/>
</dbReference>
<keyword evidence="11 13" id="KW-0560">Oxidoreductase</keyword>
<dbReference type="AlphaFoldDB" id="A0A0T5Z6C7"/>
<keyword evidence="6 13" id="KW-0686">Riboflavin biosynthesis</keyword>
<dbReference type="InterPro" id="IPR024072">
    <property type="entry name" value="DHFR-like_dom_sf"/>
</dbReference>
<dbReference type="STRING" id="54398.Ga0074115_11458"/>
<dbReference type="GO" id="GO:0009231">
    <property type="term" value="P:riboflavin biosynthetic process"/>
    <property type="evidence" value="ECO:0007669"/>
    <property type="project" value="UniProtKB-UniPathway"/>
</dbReference>
<evidence type="ECO:0000256" key="11">
    <source>
        <dbReference type="ARBA" id="ARBA00023002"/>
    </source>
</evidence>
<comment type="catalytic activity">
    <reaction evidence="13">
        <text>5-amino-6-(5-phospho-D-ribitylamino)uracil + NADP(+) = 5-amino-6-(5-phospho-D-ribosylamino)uracil + NADPH + H(+)</text>
        <dbReference type="Rhea" id="RHEA:17845"/>
        <dbReference type="ChEBI" id="CHEBI:15378"/>
        <dbReference type="ChEBI" id="CHEBI:57783"/>
        <dbReference type="ChEBI" id="CHEBI:58349"/>
        <dbReference type="ChEBI" id="CHEBI:58421"/>
        <dbReference type="ChEBI" id="CHEBI:58453"/>
        <dbReference type="EC" id="1.1.1.193"/>
    </reaction>
</comment>
<comment type="pathway">
    <text evidence="2 13">Cofactor biosynthesis; riboflavin biosynthesis; 5-amino-6-(D-ribitylamino)uracil from GTP: step 2/4.</text>
</comment>
<comment type="catalytic activity">
    <reaction evidence="13">
        <text>2,5-diamino-6-hydroxy-4-(5-phosphoribosylamino)-pyrimidine + H2O + H(+) = 5-amino-6-(5-phospho-D-ribosylamino)uracil + NH4(+)</text>
        <dbReference type="Rhea" id="RHEA:21868"/>
        <dbReference type="ChEBI" id="CHEBI:15377"/>
        <dbReference type="ChEBI" id="CHEBI:15378"/>
        <dbReference type="ChEBI" id="CHEBI:28938"/>
        <dbReference type="ChEBI" id="CHEBI:58453"/>
        <dbReference type="ChEBI" id="CHEBI:58614"/>
        <dbReference type="EC" id="3.5.4.26"/>
    </reaction>
</comment>
<dbReference type="InterPro" id="IPR050765">
    <property type="entry name" value="Riboflavin_Biosynth_HTPR"/>
</dbReference>
<gene>
    <name evidence="18" type="ORF">Ga0074115_11458</name>
    <name evidence="19" type="ORF">Ga0076813_12983</name>
</gene>
<evidence type="ECO:0000313" key="21">
    <source>
        <dbReference type="Proteomes" id="UP000051634"/>
    </source>
</evidence>
<dbReference type="PATRIC" id="fig|54398.3.peg.1921"/>
<feature type="binding site" evidence="15">
    <location>
        <position position="157"/>
    </location>
    <ligand>
        <name>NADP(+)</name>
        <dbReference type="ChEBI" id="CHEBI:58349"/>
    </ligand>
</feature>
<keyword evidence="7 13" id="KW-0479">Metal-binding</keyword>
<dbReference type="PROSITE" id="PS51747">
    <property type="entry name" value="CYT_DCMP_DEAMINASES_2"/>
    <property type="match status" value="1"/>
</dbReference>
<dbReference type="EC" id="3.5.4.26" evidence="13"/>
<dbReference type="InterPro" id="IPR004794">
    <property type="entry name" value="Eubact_RibD"/>
</dbReference>
<feature type="binding site" evidence="15">
    <location>
        <position position="303"/>
    </location>
    <ligand>
        <name>substrate</name>
    </ligand>
</feature>
<comment type="cofactor">
    <cofactor evidence="13 16">
        <name>Zn(2+)</name>
        <dbReference type="ChEBI" id="CHEBI:29105"/>
    </cofactor>
    <text evidence="13 16">Binds 1 zinc ion.</text>
</comment>
<evidence type="ECO:0000256" key="14">
    <source>
        <dbReference type="PIRSR" id="PIRSR006769-1"/>
    </source>
</evidence>
<reference evidence="20 21" key="1">
    <citation type="submission" date="2015-11" db="EMBL/GenBank/DDBJ databases">
        <title>The genome of Candidatus Endoriftia persephone in Ridgeia piscesae and population structure of the North Eastern Pacific vestimentiferan symbionts.</title>
        <authorList>
            <person name="Perez M."/>
            <person name="Juniper K.S."/>
        </authorList>
    </citation>
    <scope>NUCLEOTIDE SEQUENCE [LARGE SCALE GENOMIC DNA]</scope>
    <source>
        <strain evidence="19">Ind10</strain>
        <strain evidence="18">Ind11</strain>
    </source>
</reference>
<dbReference type="CDD" id="cd01284">
    <property type="entry name" value="Riboflavin_deaminase-reductase"/>
    <property type="match status" value="1"/>
</dbReference>
<feature type="active site" description="Proton donor" evidence="14">
    <location>
        <position position="55"/>
    </location>
</feature>
<evidence type="ECO:0000256" key="9">
    <source>
        <dbReference type="ARBA" id="ARBA00022833"/>
    </source>
</evidence>